<proteinExistence type="predicted"/>
<gene>
    <name evidence="1" type="ORF">UFOVP1246_16</name>
</gene>
<accession>A0A6J5RMC5</accession>
<sequence length="70" mass="7509">MLPPSASASPSRDMTTTRLVQAAISRQYVTLPDGAIGTLVFVSPTSHVAKVKIGSRHVRISADQITINYK</sequence>
<name>A0A6J5RMC5_9CAUD</name>
<protein>
    <submittedName>
        <fullName evidence="1">Uncharacterized protein</fullName>
    </submittedName>
</protein>
<dbReference type="EMBL" id="LR797193">
    <property type="protein sequence ID" value="CAB4192974.1"/>
    <property type="molecule type" value="Genomic_DNA"/>
</dbReference>
<organism evidence="1">
    <name type="scientific">uncultured Caudovirales phage</name>
    <dbReference type="NCBI Taxonomy" id="2100421"/>
    <lineage>
        <taxon>Viruses</taxon>
        <taxon>Duplodnaviria</taxon>
        <taxon>Heunggongvirae</taxon>
        <taxon>Uroviricota</taxon>
        <taxon>Caudoviricetes</taxon>
        <taxon>Peduoviridae</taxon>
        <taxon>Maltschvirus</taxon>
        <taxon>Maltschvirus maltsch</taxon>
    </lineage>
</organism>
<evidence type="ECO:0000313" key="1">
    <source>
        <dbReference type="EMBL" id="CAB4192974.1"/>
    </source>
</evidence>
<reference evidence="1" key="1">
    <citation type="submission" date="2020-05" db="EMBL/GenBank/DDBJ databases">
        <authorList>
            <person name="Chiriac C."/>
            <person name="Salcher M."/>
            <person name="Ghai R."/>
            <person name="Kavagutti S V."/>
        </authorList>
    </citation>
    <scope>NUCLEOTIDE SEQUENCE</scope>
</reference>